<evidence type="ECO:0000256" key="1">
    <source>
        <dbReference type="SAM" id="Phobius"/>
    </source>
</evidence>
<dbReference type="EMBL" id="CP017686">
    <property type="protein sequence ID" value="AYQ54970.1"/>
    <property type="molecule type" value="Genomic_DNA"/>
</dbReference>
<organism evidence="3 4">
    <name type="scientific">Methanomethylophilus alvi</name>
    <dbReference type="NCBI Taxonomy" id="1291540"/>
    <lineage>
        <taxon>Archaea</taxon>
        <taxon>Methanobacteriati</taxon>
        <taxon>Thermoplasmatota</taxon>
        <taxon>Thermoplasmata</taxon>
        <taxon>Methanomassiliicoccales</taxon>
        <taxon>Methanomethylophilaceae</taxon>
        <taxon>Methanomethylophilus</taxon>
    </lineage>
</organism>
<dbReference type="AlphaFoldDB" id="A0A3G3IGJ5"/>
<dbReference type="Pfam" id="PF12773">
    <property type="entry name" value="DZR"/>
    <property type="match status" value="1"/>
</dbReference>
<feature type="domain" description="DZANK-type" evidence="2">
    <location>
        <begin position="5"/>
        <end position="64"/>
    </location>
</feature>
<feature type="transmembrane region" description="Helical" evidence="1">
    <location>
        <begin position="87"/>
        <end position="108"/>
    </location>
</feature>
<dbReference type="RefSeq" id="WP_015504705.1">
    <property type="nucleotide sequence ID" value="NZ_CAYARP010000015.1"/>
</dbReference>
<reference evidence="3 4" key="1">
    <citation type="submission" date="2016-10" db="EMBL/GenBank/DDBJ databases">
        <title>Complete genome of the TMA-utilizing, human hosted archaeon Methanomethylophilus alvus Gen. nov, sp. nov., strain Mx-05, derived from a pure culture.</title>
        <authorList>
            <person name="Brugere J.-F."/>
            <person name="Ben Hania W."/>
            <person name="Chaudhary P.P."/>
            <person name="Gaci N."/>
            <person name="Borrel G."/>
            <person name="Cao Van Tuat L."/>
            <person name="Fardeau M.-L."/>
            <person name="Harris H.M.B."/>
            <person name="O'Toole P.W."/>
            <person name="Ollivier B."/>
        </authorList>
    </citation>
    <scope>NUCLEOTIDE SEQUENCE [LARGE SCALE GENOMIC DNA]</scope>
    <source>
        <strain evidence="3 4">Mx-05</strain>
    </source>
</reference>
<evidence type="ECO:0000313" key="3">
    <source>
        <dbReference type="EMBL" id="AYQ54970.1"/>
    </source>
</evidence>
<keyword evidence="1" id="KW-0812">Transmembrane</keyword>
<gene>
    <name evidence="3" type="ORF">BKD89_04015</name>
</gene>
<name>A0A3G3IGJ5_9ARCH</name>
<dbReference type="InterPro" id="IPR025874">
    <property type="entry name" value="DZR"/>
</dbReference>
<sequence>MKYICRECGQEIPDDAEFCYSCGALKKTAMAIDDTGVPVNEKSGVCPHCGFENKEGDAFCASCGKPIAPMMTAQVMIQRKLTTRDKIAIGLAVVPGIFSVFGLGHLVMKKYSRAFLYMAISAIWIYLYLFYIRTTGSMFFLWLMFEFFIYFRQSMEVIGLVYFKGPDNKRGP</sequence>
<dbReference type="GeneID" id="41321604"/>
<evidence type="ECO:0000259" key="2">
    <source>
        <dbReference type="Pfam" id="PF12773"/>
    </source>
</evidence>
<proteinExistence type="predicted"/>
<protein>
    <recommendedName>
        <fullName evidence="2">DZANK-type domain-containing protein</fullName>
    </recommendedName>
</protein>
<dbReference type="Proteomes" id="UP000273278">
    <property type="component" value="Chromosome"/>
</dbReference>
<dbReference type="OMA" id="SAIWIYL"/>
<keyword evidence="1" id="KW-0472">Membrane</keyword>
<evidence type="ECO:0000313" key="4">
    <source>
        <dbReference type="Proteomes" id="UP000273278"/>
    </source>
</evidence>
<accession>A0A3G3IGJ5</accession>
<keyword evidence="1" id="KW-1133">Transmembrane helix</keyword>